<keyword evidence="1" id="KW-0732">Signal</keyword>
<dbReference type="GO" id="GO:0004519">
    <property type="term" value="F:endonuclease activity"/>
    <property type="evidence" value="ECO:0007669"/>
    <property type="project" value="UniProtKB-KW"/>
</dbReference>
<evidence type="ECO:0000259" key="2">
    <source>
        <dbReference type="Pfam" id="PF19580"/>
    </source>
</evidence>
<dbReference type="RefSeq" id="WP_092440599.1">
    <property type="nucleotide sequence ID" value="NZ_FMYP01000082.1"/>
</dbReference>
<dbReference type="InterPro" id="IPR036691">
    <property type="entry name" value="Endo/exonu/phosph_ase_sf"/>
</dbReference>
<sequence length="350" mass="38647">MKNNRLTIGLILGIFLILTTASQAQDKKFKVGTIAFYNLENLFDTLDTPDVNDVDFTPAGSSMWNAARYEKKLANMSEAITQIGSEVFPGGPAIIGVSEVENRQVVMDLANTPKMKAAGYQFVHFDGPDRRGIDVALLYRPAVFRVTSTRSARLIVADKPDFRTRDQLVVSGLFYGEPIDVIVNHWPSRSGGEKSSIPLRRAAAELCRSLVDSIYKSNSTAKIIIMGDLNDDPTDPSLTEGLKTISDIDNVKTGDLFNPAAQMLKDGIGSLAYRDSWNLFDQIIVSEPLLNAKAGKLKFLKYKVFNANFLTQKDGQFAGYPFRTYSGGAYTGGYSDHFPTYIIVVKEIIK</sequence>
<dbReference type="PANTHER" id="PTHR42834">
    <property type="entry name" value="ENDONUCLEASE/EXONUCLEASE/PHOSPHATASE FAMILY PROTEIN (AFU_ORTHOLOGUE AFUA_3G09210)"/>
    <property type="match status" value="1"/>
</dbReference>
<keyword evidence="3" id="KW-0378">Hydrolase</keyword>
<accession>A0A1G6RVW2</accession>
<reference evidence="3 4" key="1">
    <citation type="submission" date="2016-09" db="EMBL/GenBank/DDBJ databases">
        <authorList>
            <person name="Capua I."/>
            <person name="De Benedictis P."/>
            <person name="Joannis T."/>
            <person name="Lombin L.H."/>
            <person name="Cattoli G."/>
        </authorList>
    </citation>
    <scope>NUCLEOTIDE SEQUENCE [LARGE SCALE GENOMIC DNA]</scope>
    <source>
        <strain evidence="3 4">A7P-90m</strain>
    </source>
</reference>
<name>A0A1G6RVW2_9BACT</name>
<dbReference type="PANTHER" id="PTHR42834:SF1">
    <property type="entry name" value="ENDONUCLEASE_EXONUCLEASE_PHOSPHATASE FAMILY PROTEIN (AFU_ORTHOLOGUE AFUA_3G09210)"/>
    <property type="match status" value="1"/>
</dbReference>
<dbReference type="SUPFAM" id="SSF56219">
    <property type="entry name" value="DNase I-like"/>
    <property type="match status" value="1"/>
</dbReference>
<feature type="chain" id="PRO_5011683457" evidence="1">
    <location>
        <begin position="25"/>
        <end position="350"/>
    </location>
</feature>
<organism evidence="3 4">
    <name type="scientific">Williamwhitmania taraxaci</name>
    <dbReference type="NCBI Taxonomy" id="1640674"/>
    <lineage>
        <taxon>Bacteria</taxon>
        <taxon>Pseudomonadati</taxon>
        <taxon>Bacteroidota</taxon>
        <taxon>Bacteroidia</taxon>
        <taxon>Bacteroidales</taxon>
        <taxon>Williamwhitmaniaceae</taxon>
        <taxon>Williamwhitmania</taxon>
    </lineage>
</organism>
<keyword evidence="3" id="KW-0540">Nuclease</keyword>
<keyword evidence="3" id="KW-0255">Endonuclease</keyword>
<dbReference type="OrthoDB" id="9802724at2"/>
<evidence type="ECO:0000313" key="4">
    <source>
        <dbReference type="Proteomes" id="UP000199452"/>
    </source>
</evidence>
<dbReference type="InterPro" id="IPR005135">
    <property type="entry name" value="Endo/exonuclease/phosphatase"/>
</dbReference>
<evidence type="ECO:0000256" key="1">
    <source>
        <dbReference type="SAM" id="SignalP"/>
    </source>
</evidence>
<gene>
    <name evidence="3" type="ORF">SAMN05216323_10825</name>
</gene>
<protein>
    <submittedName>
        <fullName evidence="3">Endonuclease/Exonuclease/phosphatase family protein</fullName>
    </submittedName>
</protein>
<keyword evidence="4" id="KW-1185">Reference proteome</keyword>
<dbReference type="Gene3D" id="3.60.10.10">
    <property type="entry name" value="Endonuclease/exonuclease/phosphatase"/>
    <property type="match status" value="1"/>
</dbReference>
<dbReference type="Pfam" id="PF19580">
    <property type="entry name" value="Exo_endo_phos_3"/>
    <property type="match status" value="1"/>
</dbReference>
<evidence type="ECO:0000313" key="3">
    <source>
        <dbReference type="EMBL" id="SDD08708.1"/>
    </source>
</evidence>
<dbReference type="Proteomes" id="UP000199452">
    <property type="component" value="Unassembled WGS sequence"/>
</dbReference>
<dbReference type="EMBL" id="FMYP01000082">
    <property type="protein sequence ID" value="SDD08708.1"/>
    <property type="molecule type" value="Genomic_DNA"/>
</dbReference>
<dbReference type="AlphaFoldDB" id="A0A1G6RVW2"/>
<proteinExistence type="predicted"/>
<dbReference type="GO" id="GO:0004527">
    <property type="term" value="F:exonuclease activity"/>
    <property type="evidence" value="ECO:0007669"/>
    <property type="project" value="UniProtKB-KW"/>
</dbReference>
<feature type="signal peptide" evidence="1">
    <location>
        <begin position="1"/>
        <end position="24"/>
    </location>
</feature>
<keyword evidence="3" id="KW-0269">Exonuclease</keyword>
<feature type="domain" description="Endonuclease/exonuclease/phosphatase" evidence="2">
    <location>
        <begin position="33"/>
        <end position="345"/>
    </location>
</feature>
<dbReference type="STRING" id="1640674.SAMN05216323_10825"/>